<evidence type="ECO:0000313" key="1">
    <source>
        <dbReference type="EMBL" id="KAI0094477.1"/>
    </source>
</evidence>
<reference evidence="1" key="1">
    <citation type="journal article" date="2021" name="Environ. Microbiol.">
        <title>Gene family expansions and transcriptome signatures uncover fungal adaptations to wood decay.</title>
        <authorList>
            <person name="Hage H."/>
            <person name="Miyauchi S."/>
            <person name="Viragh M."/>
            <person name="Drula E."/>
            <person name="Min B."/>
            <person name="Chaduli D."/>
            <person name="Navarro D."/>
            <person name="Favel A."/>
            <person name="Norest M."/>
            <person name="Lesage-Meessen L."/>
            <person name="Balint B."/>
            <person name="Merenyi Z."/>
            <person name="de Eugenio L."/>
            <person name="Morin E."/>
            <person name="Martinez A.T."/>
            <person name="Baldrian P."/>
            <person name="Stursova M."/>
            <person name="Martinez M.J."/>
            <person name="Novotny C."/>
            <person name="Magnuson J.K."/>
            <person name="Spatafora J.W."/>
            <person name="Maurice S."/>
            <person name="Pangilinan J."/>
            <person name="Andreopoulos W."/>
            <person name="LaButti K."/>
            <person name="Hundley H."/>
            <person name="Na H."/>
            <person name="Kuo A."/>
            <person name="Barry K."/>
            <person name="Lipzen A."/>
            <person name="Henrissat B."/>
            <person name="Riley R."/>
            <person name="Ahrendt S."/>
            <person name="Nagy L.G."/>
            <person name="Grigoriev I.V."/>
            <person name="Martin F."/>
            <person name="Rosso M.N."/>
        </authorList>
    </citation>
    <scope>NUCLEOTIDE SEQUENCE</scope>
    <source>
        <strain evidence="1">CBS 384.51</strain>
    </source>
</reference>
<keyword evidence="2" id="KW-1185">Reference proteome</keyword>
<sequence length="312" mass="34003">MLFGTRDGLTQKSATGDDVFETGVSQLSGLVLSASERPRSHTFTQYTDDDSDFEDDDETISEEADLRLSVRTPSIPTGPRMSLLSRIDATDSIAVKSEGETSMSGSSTLALSSSQTQLIDLPAYGGSTILITGVAADTWEAVLYWLYTGTIQFAPLTSEGRSQRETAVKVARQANPDRPPPVSCKSVYRIADALKLESLKKQALAHLEHRLSMQTYLDEVFSDFTSKYEEVRKLEMLAVIKHWDQIKNSSALRTKMVDIATGKLPHAGSVMADLLMKASVKDTDADPTVGERESNQRSGSSGGVGRKRSLEV</sequence>
<name>A0ACB8UJ62_9APHY</name>
<protein>
    <submittedName>
        <fullName evidence="1">Uncharacterized protein</fullName>
    </submittedName>
</protein>
<dbReference type="EMBL" id="MU274900">
    <property type="protein sequence ID" value="KAI0094477.1"/>
    <property type="molecule type" value="Genomic_DNA"/>
</dbReference>
<comment type="caution">
    <text evidence="1">The sequence shown here is derived from an EMBL/GenBank/DDBJ whole genome shotgun (WGS) entry which is preliminary data.</text>
</comment>
<dbReference type="Proteomes" id="UP001055072">
    <property type="component" value="Unassembled WGS sequence"/>
</dbReference>
<gene>
    <name evidence="1" type="ORF">BDY19DRAFT_21772</name>
</gene>
<organism evidence="1 2">
    <name type="scientific">Irpex rosettiformis</name>
    <dbReference type="NCBI Taxonomy" id="378272"/>
    <lineage>
        <taxon>Eukaryota</taxon>
        <taxon>Fungi</taxon>
        <taxon>Dikarya</taxon>
        <taxon>Basidiomycota</taxon>
        <taxon>Agaricomycotina</taxon>
        <taxon>Agaricomycetes</taxon>
        <taxon>Polyporales</taxon>
        <taxon>Irpicaceae</taxon>
        <taxon>Irpex</taxon>
    </lineage>
</organism>
<proteinExistence type="predicted"/>
<evidence type="ECO:0000313" key="2">
    <source>
        <dbReference type="Proteomes" id="UP001055072"/>
    </source>
</evidence>
<accession>A0ACB8UJ62</accession>